<dbReference type="Pfam" id="PF13644">
    <property type="entry name" value="DKNYY"/>
    <property type="match status" value="2"/>
</dbReference>
<keyword evidence="1" id="KW-0732">Signal</keyword>
<accession>A0A7C9BIZ3</accession>
<evidence type="ECO:0000313" key="3">
    <source>
        <dbReference type="Proteomes" id="UP000479293"/>
    </source>
</evidence>
<gene>
    <name evidence="2" type="ORF">GBK04_28760</name>
</gene>
<dbReference type="RefSeq" id="WP_152766535.1">
    <property type="nucleotide sequence ID" value="NZ_WHLY01000004.1"/>
</dbReference>
<dbReference type="AlphaFoldDB" id="A0A7C9BIZ3"/>
<dbReference type="Proteomes" id="UP000479293">
    <property type="component" value="Unassembled WGS sequence"/>
</dbReference>
<evidence type="ECO:0008006" key="4">
    <source>
        <dbReference type="Google" id="ProtNLM"/>
    </source>
</evidence>
<sequence length="372" mass="42243">MKLFHILLSLLGLGLLAACKKSGYQTKNGFVYYKDYRMDSADYKSFEALNSVFARDKNRGYYRGIELEPTVGTSFTALDDYYAKDHAVVYFCDNYIDFKLFETTRRNKIIRVIQADAASFEVIGNEYAYAKDKFRAYYQGIGFAVADVASFVPLDPHFGKDSRVGYFQQAPIRGSDGKSFAVVSRNFAKDKRIVYYCWSIVDMPIGGVTSGVRPLPNALPDSFTAVGLYYATDDNHAFYKDKLIPEADPATFAQWEELYTQYARDSTRIYFQHHCILSADRQTFALLADDYAQDSQTVFYQDHPLAKADRTTFTMLEYGYAKDARHVYYEGEILARADPASFAMVTNEADRDAADKTHSYAAGRQITQTNQA</sequence>
<evidence type="ECO:0000256" key="1">
    <source>
        <dbReference type="SAM" id="SignalP"/>
    </source>
</evidence>
<feature type="signal peptide" evidence="1">
    <location>
        <begin position="1"/>
        <end position="17"/>
    </location>
</feature>
<reference evidence="2 3" key="1">
    <citation type="submission" date="2019-10" db="EMBL/GenBank/DDBJ databases">
        <title>Draft Genome Sequence of Cytophagaceae sp. SJW1-29.</title>
        <authorList>
            <person name="Choi A."/>
        </authorList>
    </citation>
    <scope>NUCLEOTIDE SEQUENCE [LARGE SCALE GENOMIC DNA]</scope>
    <source>
        <strain evidence="2 3">SJW1-29</strain>
    </source>
</reference>
<dbReference type="EMBL" id="WHLY01000004">
    <property type="protein sequence ID" value="MPR37220.1"/>
    <property type="molecule type" value="Genomic_DNA"/>
</dbReference>
<feature type="chain" id="PRO_5029019559" description="DKNYY family protein" evidence="1">
    <location>
        <begin position="18"/>
        <end position="372"/>
    </location>
</feature>
<keyword evidence="3" id="KW-1185">Reference proteome</keyword>
<dbReference type="InterPro" id="IPR027375">
    <property type="entry name" value="DKNYY"/>
</dbReference>
<proteinExistence type="predicted"/>
<name>A0A7C9BIZ3_9BACT</name>
<evidence type="ECO:0000313" key="2">
    <source>
        <dbReference type="EMBL" id="MPR37220.1"/>
    </source>
</evidence>
<comment type="caution">
    <text evidence="2">The sequence shown here is derived from an EMBL/GenBank/DDBJ whole genome shotgun (WGS) entry which is preliminary data.</text>
</comment>
<protein>
    <recommendedName>
        <fullName evidence="4">DKNYY family protein</fullName>
    </recommendedName>
</protein>
<organism evidence="2 3">
    <name type="scientific">Salmonirosea aquatica</name>
    <dbReference type="NCBI Taxonomy" id="2654236"/>
    <lineage>
        <taxon>Bacteria</taxon>
        <taxon>Pseudomonadati</taxon>
        <taxon>Bacteroidota</taxon>
        <taxon>Cytophagia</taxon>
        <taxon>Cytophagales</taxon>
        <taxon>Spirosomataceae</taxon>
        <taxon>Salmonirosea</taxon>
    </lineage>
</organism>
<dbReference type="PROSITE" id="PS51257">
    <property type="entry name" value="PROKAR_LIPOPROTEIN"/>
    <property type="match status" value="1"/>
</dbReference>